<dbReference type="STRING" id="36874.HQ34_09515"/>
<proteinExistence type="predicted"/>
<name>A0A0A2F3L2_PORCN</name>
<dbReference type="Proteomes" id="UP000030125">
    <property type="component" value="Unassembled WGS sequence"/>
</dbReference>
<dbReference type="InterPro" id="IPR053158">
    <property type="entry name" value="CapK_Type1_Caps_Biosynth"/>
</dbReference>
<dbReference type="eggNOG" id="COG1541">
    <property type="taxonomic scope" value="Bacteria"/>
</dbReference>
<comment type="caution">
    <text evidence="1">The sequence shown here is derived from an EMBL/GenBank/DDBJ whole genome shotgun (WGS) entry which is preliminary data.</text>
</comment>
<protein>
    <recommendedName>
        <fullName evidence="3">Phenylacetate-CoA ligase</fullName>
    </recommendedName>
</protein>
<dbReference type="EMBL" id="JQJD01000003">
    <property type="protein sequence ID" value="KGN83039.1"/>
    <property type="molecule type" value="Genomic_DNA"/>
</dbReference>
<dbReference type="AlphaFoldDB" id="A0A0A2F3L2"/>
<dbReference type="Gene3D" id="3.40.50.12780">
    <property type="entry name" value="N-terminal domain of ligase-like"/>
    <property type="match status" value="1"/>
</dbReference>
<sequence length="452" mass="52848">MVMQWIQRVTDNLAGAWQYFCALRRVRGKTVAEIEAFQFEQLRMLIRFAWEEIPFYRKYWEAHGFDPSKFRQLGDMSLIPCIDKEIVRANCEDMVPESYDRKRLVKITTGGTTGMPLTFYTNRAKTNGRELVHVARQFVCGYRRWLDNIVILRGLRLDDKLLERGAYGRRYLGSLGRGLLMSSFHLTEQTYPYYIAQIRREAPKFIVAYPSSLTLLCSLMKKHREAPFDGLRGAVCSSETVYDRQRTLVREVLGVEIYSFYGHSEKTVSAIPDAEHRMLFDPAYGYTEFLDEDLDTVTMAGAMAQIVTTGFQNDYMPFIRYKTSDYVQVDDDPPCGFTHVAHHIIGRAQDFVYDRLWNRRTFTCSDDIFWEMEGISAYQYRQYEAGKLTLLLETTPSFDPDLAERIRSESEKFFGDCEVEIKFVDKIERTSAGKFRYFVQSINHQDRREDKS</sequence>
<dbReference type="SUPFAM" id="SSF56801">
    <property type="entry name" value="Acetyl-CoA synthetase-like"/>
    <property type="match status" value="1"/>
</dbReference>
<evidence type="ECO:0000313" key="1">
    <source>
        <dbReference type="EMBL" id="KGN83039.1"/>
    </source>
</evidence>
<evidence type="ECO:0008006" key="3">
    <source>
        <dbReference type="Google" id="ProtNLM"/>
    </source>
</evidence>
<dbReference type="PANTHER" id="PTHR36932">
    <property type="entry name" value="CAPSULAR POLYSACCHARIDE BIOSYNTHESIS PROTEIN"/>
    <property type="match status" value="1"/>
</dbReference>
<reference evidence="1 2" key="1">
    <citation type="submission" date="2014-08" db="EMBL/GenBank/DDBJ databases">
        <title>Porphyromonas cangingivalis strain:COT-109_OH1386 Genome sequencing.</title>
        <authorList>
            <person name="Wallis C."/>
            <person name="Deusch O."/>
            <person name="O'Flynn C."/>
            <person name="Davis I."/>
            <person name="Jospin G."/>
            <person name="Darling A.E."/>
            <person name="Coil D.A."/>
            <person name="Alexiev A."/>
            <person name="Horsfall A."/>
            <person name="Kirkwood N."/>
            <person name="Harris S."/>
            <person name="Eisen J.A."/>
        </authorList>
    </citation>
    <scope>NUCLEOTIDE SEQUENCE [LARGE SCALE GENOMIC DNA]</scope>
    <source>
        <strain evidence="2">COT-109 OH1386</strain>
    </source>
</reference>
<evidence type="ECO:0000313" key="2">
    <source>
        <dbReference type="Proteomes" id="UP000030125"/>
    </source>
</evidence>
<dbReference type="PANTHER" id="PTHR36932:SF1">
    <property type="entry name" value="CAPSULAR POLYSACCHARIDE BIOSYNTHESIS PROTEIN"/>
    <property type="match status" value="1"/>
</dbReference>
<dbReference type="InterPro" id="IPR042099">
    <property type="entry name" value="ANL_N_sf"/>
</dbReference>
<organism evidence="1 2">
    <name type="scientific">Porphyromonas cangingivalis</name>
    <dbReference type="NCBI Taxonomy" id="36874"/>
    <lineage>
        <taxon>Bacteria</taxon>
        <taxon>Pseudomonadati</taxon>
        <taxon>Bacteroidota</taxon>
        <taxon>Bacteroidia</taxon>
        <taxon>Bacteroidales</taxon>
        <taxon>Porphyromonadaceae</taxon>
        <taxon>Porphyromonas</taxon>
    </lineage>
</organism>
<accession>A0A0A2F3L2</accession>
<gene>
    <name evidence="1" type="ORF">HQ35_01065</name>
</gene>
<keyword evidence="2" id="KW-1185">Reference proteome</keyword>